<keyword evidence="1" id="KW-0812">Transmembrane</keyword>
<feature type="transmembrane region" description="Helical" evidence="1">
    <location>
        <begin position="45"/>
        <end position="64"/>
    </location>
</feature>
<evidence type="ECO:0000313" key="2">
    <source>
        <dbReference type="EMBL" id="KDN23927.1"/>
    </source>
</evidence>
<feature type="transmembrane region" description="Helical" evidence="1">
    <location>
        <begin position="6"/>
        <end position="24"/>
    </location>
</feature>
<sequence>MSAQVLMVLGGLALVGVFAVWRSGRKSAIRARTGVREITRMTGNTIRLVLATAIIAFVQWLVIVKIQNTTATWIALVVPALLAAATIVRLMAITEIVHTTRGGRR</sequence>
<name>A0A066UDG6_9PSEU</name>
<gene>
    <name evidence="2" type="ORF">DV20_02385</name>
</gene>
<protein>
    <submittedName>
        <fullName evidence="2">Uncharacterized protein</fullName>
    </submittedName>
</protein>
<accession>A0A066UDG6</accession>
<evidence type="ECO:0000313" key="3">
    <source>
        <dbReference type="Proteomes" id="UP000027345"/>
    </source>
</evidence>
<evidence type="ECO:0000256" key="1">
    <source>
        <dbReference type="SAM" id="Phobius"/>
    </source>
</evidence>
<keyword evidence="3" id="KW-1185">Reference proteome</keyword>
<dbReference type="EMBL" id="JMQI01000003">
    <property type="protein sequence ID" value="KDN23927.1"/>
    <property type="molecule type" value="Genomic_DNA"/>
</dbReference>
<keyword evidence="1" id="KW-1133">Transmembrane helix</keyword>
<keyword evidence="1" id="KW-0472">Membrane</keyword>
<reference evidence="2 3" key="1">
    <citation type="submission" date="2014-05" db="EMBL/GenBank/DDBJ databases">
        <title>Draft genome sequence of Amycolatopsis rifamycinica DSM 46095.</title>
        <authorList>
            <person name="Lal R."/>
            <person name="Saxena A."/>
            <person name="Kumari R."/>
            <person name="Mukherjee U."/>
            <person name="Singh P."/>
            <person name="Sangwan N."/>
            <person name="Mahato N.K."/>
        </authorList>
    </citation>
    <scope>NUCLEOTIDE SEQUENCE [LARGE SCALE GENOMIC DNA]</scope>
    <source>
        <strain evidence="2 3">DSM 46095</strain>
    </source>
</reference>
<dbReference type="OrthoDB" id="3628606at2"/>
<dbReference type="RefSeq" id="WP_043775972.1">
    <property type="nucleotide sequence ID" value="NZ_JMQI01000003.1"/>
</dbReference>
<organism evidence="2 3">
    <name type="scientific">Amycolatopsis rifamycinica</name>
    <dbReference type="NCBI Taxonomy" id="287986"/>
    <lineage>
        <taxon>Bacteria</taxon>
        <taxon>Bacillati</taxon>
        <taxon>Actinomycetota</taxon>
        <taxon>Actinomycetes</taxon>
        <taxon>Pseudonocardiales</taxon>
        <taxon>Pseudonocardiaceae</taxon>
        <taxon>Amycolatopsis</taxon>
    </lineage>
</organism>
<comment type="caution">
    <text evidence="2">The sequence shown here is derived from an EMBL/GenBank/DDBJ whole genome shotgun (WGS) entry which is preliminary data.</text>
</comment>
<dbReference type="STRING" id="287986.DV20_02385"/>
<proteinExistence type="predicted"/>
<dbReference type="Proteomes" id="UP000027345">
    <property type="component" value="Unassembled WGS sequence"/>
</dbReference>
<dbReference type="AlphaFoldDB" id="A0A066UDG6"/>
<feature type="transmembrane region" description="Helical" evidence="1">
    <location>
        <begin position="70"/>
        <end position="92"/>
    </location>
</feature>